<gene>
    <name evidence="1" type="ORF">QOR41_02640</name>
</gene>
<name>A0AAW6UVR9_9GAMM</name>
<evidence type="ECO:0000313" key="2">
    <source>
        <dbReference type="Proteomes" id="UP001241935"/>
    </source>
</evidence>
<dbReference type="RefSeq" id="WP_228283912.1">
    <property type="nucleotide sequence ID" value="NZ_JABERJ010000026.1"/>
</dbReference>
<sequence length="152" mass="17408">MSNLIKTVKLQSILSGLIKIVAVTASVSIFANPTAESVPEKVEPLTQAEIQQGLKDMQQRMNQQIEAWGKTLKADDFERSWTGRTLKKTKRQEVCGIYQNIINDIYRMAVDNKARLTEQDQKLLQDRNAFIQSLGYKDNIVETQMDFNCRIK</sequence>
<protein>
    <submittedName>
        <fullName evidence="1">Uncharacterized protein</fullName>
    </submittedName>
</protein>
<reference evidence="1" key="1">
    <citation type="submission" date="2023-04" db="EMBL/GenBank/DDBJ databases">
        <title>The environmental microbiomes in feedlot watering bowls are a reservoir of florfenicol resistance for bovine respiratory disease pathogens.</title>
        <authorList>
            <person name="Kos D.W."/>
            <person name="Ruzzini A.C."/>
            <person name="Schreiner B."/>
            <person name="Jelinski M.D."/>
        </authorList>
    </citation>
    <scope>NUCLEOTIDE SEQUENCE</scope>
    <source>
        <strain evidence="1">WB3</strain>
    </source>
</reference>
<comment type="caution">
    <text evidence="1">The sequence shown here is derived from an EMBL/GenBank/DDBJ whole genome shotgun (WGS) entry which is preliminary data.</text>
</comment>
<dbReference type="AlphaFoldDB" id="A0AAW6UVR9"/>
<dbReference type="Proteomes" id="UP001241935">
    <property type="component" value="Unassembled WGS sequence"/>
</dbReference>
<organism evidence="1 2">
    <name type="scientific">Acinetobacter terrestris</name>
    <dbReference type="NCBI Taxonomy" id="2529843"/>
    <lineage>
        <taxon>Bacteria</taxon>
        <taxon>Pseudomonadati</taxon>
        <taxon>Pseudomonadota</taxon>
        <taxon>Gammaproteobacteria</taxon>
        <taxon>Moraxellales</taxon>
        <taxon>Moraxellaceae</taxon>
        <taxon>Acinetobacter</taxon>
        <taxon>Acinetobacter Taxon 24</taxon>
    </lineage>
</organism>
<dbReference type="EMBL" id="JASKNE010000001">
    <property type="protein sequence ID" value="MDK1682769.1"/>
    <property type="molecule type" value="Genomic_DNA"/>
</dbReference>
<evidence type="ECO:0000313" key="1">
    <source>
        <dbReference type="EMBL" id="MDK1682769.1"/>
    </source>
</evidence>
<proteinExistence type="predicted"/>
<accession>A0AAW6UVR9</accession>